<organism evidence="4">
    <name type="scientific">Camponotus floridanus</name>
    <name type="common">Florida carpenter ant</name>
    <dbReference type="NCBI Taxonomy" id="104421"/>
    <lineage>
        <taxon>Eukaryota</taxon>
        <taxon>Metazoa</taxon>
        <taxon>Ecdysozoa</taxon>
        <taxon>Arthropoda</taxon>
        <taxon>Hexapoda</taxon>
        <taxon>Insecta</taxon>
        <taxon>Pterygota</taxon>
        <taxon>Neoptera</taxon>
        <taxon>Endopterygota</taxon>
        <taxon>Hymenoptera</taxon>
        <taxon>Apocrita</taxon>
        <taxon>Aculeata</taxon>
        <taxon>Formicoidea</taxon>
        <taxon>Formicidae</taxon>
        <taxon>Formicinae</taxon>
        <taxon>Camponotus</taxon>
    </lineage>
</organism>
<feature type="domain" description="CCHC-type" evidence="2">
    <location>
        <begin position="5"/>
        <end position="20"/>
    </location>
</feature>
<reference evidence="3 4" key="1">
    <citation type="journal article" date="2010" name="Science">
        <title>Genomic comparison of the ants Camponotus floridanus and Harpegnathos saltator.</title>
        <authorList>
            <person name="Bonasio R."/>
            <person name="Zhang G."/>
            <person name="Ye C."/>
            <person name="Mutti N.S."/>
            <person name="Fang X."/>
            <person name="Qin N."/>
            <person name="Donahue G."/>
            <person name="Yang P."/>
            <person name="Li Q."/>
            <person name="Li C."/>
            <person name="Zhang P."/>
            <person name="Huang Z."/>
            <person name="Berger S.L."/>
            <person name="Reinberg D."/>
            <person name="Wang J."/>
            <person name="Liebig J."/>
        </authorList>
    </citation>
    <scope>NUCLEOTIDE SEQUENCE [LARGE SCALE GENOMIC DNA]</scope>
    <source>
        <strain evidence="4">C129</strain>
    </source>
</reference>
<evidence type="ECO:0000256" key="1">
    <source>
        <dbReference type="PROSITE-ProRule" id="PRU00047"/>
    </source>
</evidence>
<dbReference type="GO" id="GO:0008270">
    <property type="term" value="F:zinc ion binding"/>
    <property type="evidence" value="ECO:0007669"/>
    <property type="project" value="UniProtKB-KW"/>
</dbReference>
<keyword evidence="1" id="KW-0863">Zinc-finger</keyword>
<dbReference type="Proteomes" id="UP000000311">
    <property type="component" value="Unassembled WGS sequence"/>
</dbReference>
<dbReference type="Gene3D" id="4.10.60.10">
    <property type="entry name" value="Zinc finger, CCHC-type"/>
    <property type="match status" value="1"/>
</dbReference>
<dbReference type="AlphaFoldDB" id="E2AU40"/>
<dbReference type="SUPFAM" id="SSF57756">
    <property type="entry name" value="Retrovirus zinc finger-like domains"/>
    <property type="match status" value="1"/>
</dbReference>
<dbReference type="PROSITE" id="PS50158">
    <property type="entry name" value="ZF_CCHC"/>
    <property type="match status" value="1"/>
</dbReference>
<feature type="non-terminal residue" evidence="3">
    <location>
        <position position="73"/>
    </location>
</feature>
<dbReference type="EMBL" id="GL442789">
    <property type="protein sequence ID" value="EFN63047.1"/>
    <property type="molecule type" value="Genomic_DNA"/>
</dbReference>
<feature type="non-terminal residue" evidence="3">
    <location>
        <position position="1"/>
    </location>
</feature>
<gene>
    <name evidence="3" type="ORF">EAG_08064</name>
</gene>
<accession>E2AU40</accession>
<dbReference type="InterPro" id="IPR001878">
    <property type="entry name" value="Znf_CCHC"/>
</dbReference>
<evidence type="ECO:0000313" key="3">
    <source>
        <dbReference type="EMBL" id="EFN63047.1"/>
    </source>
</evidence>
<keyword evidence="1" id="KW-0479">Metal-binding</keyword>
<dbReference type="InParanoid" id="E2AU40"/>
<evidence type="ECO:0000313" key="4">
    <source>
        <dbReference type="Proteomes" id="UP000000311"/>
    </source>
</evidence>
<keyword evidence="1" id="KW-0862">Zinc</keyword>
<proteinExistence type="predicted"/>
<keyword evidence="4" id="KW-1185">Reference proteome</keyword>
<evidence type="ECO:0000259" key="2">
    <source>
        <dbReference type="PROSITE" id="PS50158"/>
    </source>
</evidence>
<protein>
    <recommendedName>
        <fullName evidence="2">CCHC-type domain-containing protein</fullName>
    </recommendedName>
</protein>
<name>E2AU40_CAMFO</name>
<sequence length="73" mass="8147">RDAECHKCSKKGHIARVCRSNLDEPKPADKIKNSVMQVQTLSAIGKNRRQYVTTSILGETVILQYTSSDTTII</sequence>
<dbReference type="GO" id="GO:0003676">
    <property type="term" value="F:nucleic acid binding"/>
    <property type="evidence" value="ECO:0007669"/>
    <property type="project" value="InterPro"/>
</dbReference>
<dbReference type="InterPro" id="IPR036875">
    <property type="entry name" value="Znf_CCHC_sf"/>
</dbReference>